<dbReference type="Pfam" id="PF08984">
    <property type="entry name" value="DUF1858"/>
    <property type="match status" value="1"/>
</dbReference>
<evidence type="ECO:0000313" key="3">
    <source>
        <dbReference type="Proteomes" id="UP001597262"/>
    </source>
</evidence>
<name>A0ABW3RRZ8_9BACL</name>
<keyword evidence="3" id="KW-1185">Reference proteome</keyword>
<dbReference type="Gene3D" id="1.10.3910.10">
    <property type="entry name" value="SP0561-like"/>
    <property type="match status" value="1"/>
</dbReference>
<evidence type="ECO:0000259" key="1">
    <source>
        <dbReference type="Pfam" id="PF08984"/>
    </source>
</evidence>
<gene>
    <name evidence="2" type="ORF">ACFQ3W_02950</name>
</gene>
<dbReference type="Proteomes" id="UP001597262">
    <property type="component" value="Unassembled WGS sequence"/>
</dbReference>
<dbReference type="InterPro" id="IPR015077">
    <property type="entry name" value="DUF1858"/>
</dbReference>
<dbReference type="SUPFAM" id="SSF140683">
    <property type="entry name" value="SP0561-like"/>
    <property type="match status" value="1"/>
</dbReference>
<dbReference type="InterPro" id="IPR038062">
    <property type="entry name" value="ScdA-like_N_sf"/>
</dbReference>
<dbReference type="RefSeq" id="WP_379316457.1">
    <property type="nucleotide sequence ID" value="NZ_JBHTLM010000002.1"/>
</dbReference>
<evidence type="ECO:0000313" key="2">
    <source>
        <dbReference type="EMBL" id="MFD1175258.1"/>
    </source>
</evidence>
<protein>
    <submittedName>
        <fullName evidence="2">DUF1858 domain-containing protein</fullName>
    </submittedName>
</protein>
<dbReference type="EMBL" id="JBHTLM010000002">
    <property type="protein sequence ID" value="MFD1175258.1"/>
    <property type="molecule type" value="Genomic_DNA"/>
</dbReference>
<reference evidence="3" key="1">
    <citation type="journal article" date="2019" name="Int. J. Syst. Evol. Microbiol.">
        <title>The Global Catalogue of Microorganisms (GCM) 10K type strain sequencing project: providing services to taxonomists for standard genome sequencing and annotation.</title>
        <authorList>
            <consortium name="The Broad Institute Genomics Platform"/>
            <consortium name="The Broad Institute Genome Sequencing Center for Infectious Disease"/>
            <person name="Wu L."/>
            <person name="Ma J."/>
        </authorList>
    </citation>
    <scope>NUCLEOTIDE SEQUENCE [LARGE SCALE GENOMIC DNA]</scope>
    <source>
        <strain evidence="3">CCUG 59189</strain>
    </source>
</reference>
<proteinExistence type="predicted"/>
<accession>A0ABW3RRZ8</accession>
<comment type="caution">
    <text evidence="2">The sequence shown here is derived from an EMBL/GenBank/DDBJ whole genome shotgun (WGS) entry which is preliminary data.</text>
</comment>
<organism evidence="2 3">
    <name type="scientific">Paenibacillus puldeungensis</name>
    <dbReference type="NCBI Taxonomy" id="696536"/>
    <lineage>
        <taxon>Bacteria</taxon>
        <taxon>Bacillati</taxon>
        <taxon>Bacillota</taxon>
        <taxon>Bacilli</taxon>
        <taxon>Bacillales</taxon>
        <taxon>Paenibacillaceae</taxon>
        <taxon>Paenibacillus</taxon>
    </lineage>
</organism>
<sequence>MTKTIDLRKTVYELCSADPGILDVMVELGFEQIAKPGMLQSAGRFMTIPKGARLKKIGLDTIKSAFQARGYEIIE</sequence>
<feature type="domain" description="DUF1858" evidence="1">
    <location>
        <begin position="5"/>
        <end position="62"/>
    </location>
</feature>